<dbReference type="EMBL" id="AP018216">
    <property type="protein sequence ID" value="BAY70099.1"/>
    <property type="molecule type" value="Genomic_DNA"/>
</dbReference>
<reference evidence="3 4" key="1">
    <citation type="submission" date="2017-06" db="EMBL/GenBank/DDBJ databases">
        <title>Genome sequencing of cyanobaciteial culture collection at National Institute for Environmental Studies (NIES).</title>
        <authorList>
            <person name="Hirose Y."/>
            <person name="Shimura Y."/>
            <person name="Fujisawa T."/>
            <person name="Nakamura Y."/>
            <person name="Kawachi M."/>
        </authorList>
    </citation>
    <scope>NUCLEOTIDE SEQUENCE [LARGE SCALE GENOMIC DNA]</scope>
    <source>
        <strain evidence="3 4">NIES-23</strain>
    </source>
</reference>
<dbReference type="Gene3D" id="3.40.50.2000">
    <property type="entry name" value="Glycogen Phosphorylase B"/>
    <property type="match status" value="1"/>
</dbReference>
<accession>A0A1Z4KMA5</accession>
<dbReference type="Proteomes" id="UP000217507">
    <property type="component" value="Chromosome"/>
</dbReference>
<proteinExistence type="predicted"/>
<dbReference type="AlphaFoldDB" id="A0A1Z4KMA5"/>
<dbReference type="SUPFAM" id="SSF53756">
    <property type="entry name" value="UDP-Glycosyltransferase/glycogen phosphorylase"/>
    <property type="match status" value="1"/>
</dbReference>
<evidence type="ECO:0000313" key="3">
    <source>
        <dbReference type="EMBL" id="BAY70099.1"/>
    </source>
</evidence>
<dbReference type="SUPFAM" id="SSF53335">
    <property type="entry name" value="S-adenosyl-L-methionine-dependent methyltransferases"/>
    <property type="match status" value="1"/>
</dbReference>
<dbReference type="Pfam" id="PF13489">
    <property type="entry name" value="Methyltransf_23"/>
    <property type="match status" value="1"/>
</dbReference>
<dbReference type="InterPro" id="IPR048510">
    <property type="entry name" value="WsaF_N"/>
</dbReference>
<sequence length="714" mass="81406">MVKKIKLPKFLKDIIKENIIVDRYIRDATALAGIMDFSCADISEIQQHPERVNQSGSQTINWYVPPFENAFYGGVMTILRTADYLHQHGKIKQRFLICGDSNAEVMLTKITNAFPNLNTAEVIILNSMEAIQNIPPSDFSIATLWTTAYVLLKVNNTGLKFYFIQDFEPLFYPAGSTYAQAEATYRFGFYGIANTISLRKIYETEYAGIATHFTPCVDTKVFYPDSSIRKNDTSKRVFFYGRPGHPRNGFELAVEAMRKLKTRYGSQIEILSAGANWNPKEYGLEGVIENLGLLSYEETGNLYRSCHIGLSMMMTKHPSYLPFEMMACGVLVVSNINSSTQWLLKDRENCLLSHPSASCIAETISEAIDKYDDFDLIRNNAVNCIKYNHADWSVEIKKITDFIQYHAIKYSNCLVQSNGDIFGSAVFVVNNGYRHYVPDLDWIIQHGFIWPTDVQVVSDEVLLSLLPGRPAPHKWTLENWVNPPRDVSMTIIREIAVSRLSGNGVEFGAAASPFPIPLHCDVKYADICPTNELQKKLYPGQVVYSLIEPDVITDFNTLEGIEDDSLDFIVACHVIEHTRNPIAAIEASYKKLRMGGSLVLVIPDKDRTFDKQRDLTTLEHLILDYESPLRERDKEHYFEFFKLAFPVLEENFISTVEKNFQEQADIHYHTFTYESFSVLISHVCKNISPWSSVWSQPTLSNPIEDIEFYFVLTK</sequence>
<name>A0A1Z4KMA5_ANAVA</name>
<dbReference type="InterPro" id="IPR055050">
    <property type="entry name" value="WsaF_C"/>
</dbReference>
<gene>
    <name evidence="3" type="ORF">NIES23_28990</name>
</gene>
<feature type="domain" description="WsaF N-terminal" evidence="1">
    <location>
        <begin position="65"/>
        <end position="187"/>
    </location>
</feature>
<evidence type="ECO:0000259" key="2">
    <source>
        <dbReference type="Pfam" id="PF22772"/>
    </source>
</evidence>
<dbReference type="Gene3D" id="3.40.50.11090">
    <property type="match status" value="1"/>
</dbReference>
<feature type="domain" description="WsaF C-terminal" evidence="2">
    <location>
        <begin position="235"/>
        <end position="364"/>
    </location>
</feature>
<evidence type="ECO:0000313" key="4">
    <source>
        <dbReference type="Proteomes" id="UP000217507"/>
    </source>
</evidence>
<evidence type="ECO:0000259" key="1">
    <source>
        <dbReference type="Pfam" id="PF21374"/>
    </source>
</evidence>
<dbReference type="Pfam" id="PF21374">
    <property type="entry name" value="WsaF_N"/>
    <property type="match status" value="1"/>
</dbReference>
<dbReference type="Gene3D" id="3.40.50.150">
    <property type="entry name" value="Vaccinia Virus protein VP39"/>
    <property type="match status" value="1"/>
</dbReference>
<dbReference type="CDD" id="cd02440">
    <property type="entry name" value="AdoMet_MTases"/>
    <property type="match status" value="1"/>
</dbReference>
<dbReference type="InterPro" id="IPR029063">
    <property type="entry name" value="SAM-dependent_MTases_sf"/>
</dbReference>
<dbReference type="Pfam" id="PF22772">
    <property type="entry name" value="WsaF_C"/>
    <property type="match status" value="1"/>
</dbReference>
<dbReference type="SMR" id="A0A1Z4KMA5"/>
<organism evidence="3 4">
    <name type="scientific">Trichormus variabilis NIES-23</name>
    <dbReference type="NCBI Taxonomy" id="1973479"/>
    <lineage>
        <taxon>Bacteria</taxon>
        <taxon>Bacillati</taxon>
        <taxon>Cyanobacteriota</taxon>
        <taxon>Cyanophyceae</taxon>
        <taxon>Nostocales</taxon>
        <taxon>Nostocaceae</taxon>
        <taxon>Trichormus</taxon>
    </lineage>
</organism>
<dbReference type="GO" id="GO:0030247">
    <property type="term" value="F:polysaccharide binding"/>
    <property type="evidence" value="ECO:0007669"/>
    <property type="project" value="InterPro"/>
</dbReference>
<protein>
    <submittedName>
        <fullName evidence="3">Uncharacterized protein</fullName>
    </submittedName>
</protein>